<evidence type="ECO:0000256" key="4">
    <source>
        <dbReference type="ARBA" id="ARBA00022519"/>
    </source>
</evidence>
<evidence type="ECO:0000259" key="11">
    <source>
        <dbReference type="Pfam" id="PF04290"/>
    </source>
</evidence>
<dbReference type="InterPro" id="IPR055348">
    <property type="entry name" value="DctQ"/>
</dbReference>
<dbReference type="GO" id="GO:0022857">
    <property type="term" value="F:transmembrane transporter activity"/>
    <property type="evidence" value="ECO:0007669"/>
    <property type="project" value="UniProtKB-UniRule"/>
</dbReference>
<evidence type="ECO:0000256" key="8">
    <source>
        <dbReference type="ARBA" id="ARBA00038436"/>
    </source>
</evidence>
<name>A0A8B2NLV1_9HYPH</name>
<evidence type="ECO:0000256" key="3">
    <source>
        <dbReference type="ARBA" id="ARBA00022475"/>
    </source>
</evidence>
<organism evidence="12 13">
    <name type="scientific">Acuticoccus sediminis</name>
    <dbReference type="NCBI Taxonomy" id="2184697"/>
    <lineage>
        <taxon>Bacteria</taxon>
        <taxon>Pseudomonadati</taxon>
        <taxon>Pseudomonadota</taxon>
        <taxon>Alphaproteobacteria</taxon>
        <taxon>Hyphomicrobiales</taxon>
        <taxon>Amorphaceae</taxon>
        <taxon>Acuticoccus</taxon>
    </lineage>
</organism>
<keyword evidence="2 9" id="KW-0813">Transport</keyword>
<feature type="region of interest" description="Disordered" evidence="10">
    <location>
        <begin position="171"/>
        <end position="190"/>
    </location>
</feature>
<comment type="subcellular location">
    <subcellularLocation>
        <location evidence="1 9">Cell inner membrane</location>
        <topology evidence="1 9">Multi-pass membrane protein</topology>
    </subcellularLocation>
</comment>
<evidence type="ECO:0000256" key="1">
    <source>
        <dbReference type="ARBA" id="ARBA00004429"/>
    </source>
</evidence>
<dbReference type="EMBL" id="QHHQ01000005">
    <property type="protein sequence ID" value="RAH99158.1"/>
    <property type="molecule type" value="Genomic_DNA"/>
</dbReference>
<dbReference type="AlphaFoldDB" id="A0A8B2NLV1"/>
<sequence>MQPIVTAARVLLRALDRIVSVAAGIALLVVTFTIFLNATGRYTLGLSFLGGEELARLLTVWITFVAAYTMLREDGHVSIDLVLRVVPPVVQRVFRGLIAVIGTVTMAYLAYRAYQLSAFSLGTGQMGTTLPVPRGLFFVPVCLGAVLMTLAFVEKLVRAITDTLPPLPALADTGAEGTPLTPAAPREETV</sequence>
<evidence type="ECO:0000256" key="5">
    <source>
        <dbReference type="ARBA" id="ARBA00022692"/>
    </source>
</evidence>
<evidence type="ECO:0000256" key="10">
    <source>
        <dbReference type="SAM" id="MobiDB-lite"/>
    </source>
</evidence>
<feature type="transmembrane region" description="Helical" evidence="9">
    <location>
        <begin position="92"/>
        <end position="114"/>
    </location>
</feature>
<evidence type="ECO:0000256" key="6">
    <source>
        <dbReference type="ARBA" id="ARBA00022989"/>
    </source>
</evidence>
<keyword evidence="3" id="KW-1003">Cell membrane</keyword>
<keyword evidence="7 9" id="KW-0472">Membrane</keyword>
<keyword evidence="13" id="KW-1185">Reference proteome</keyword>
<comment type="caution">
    <text evidence="12">The sequence shown here is derived from an EMBL/GenBank/DDBJ whole genome shotgun (WGS) entry which is preliminary data.</text>
</comment>
<feature type="transmembrane region" description="Helical" evidence="9">
    <location>
        <begin position="134"/>
        <end position="153"/>
    </location>
</feature>
<evidence type="ECO:0000256" key="9">
    <source>
        <dbReference type="RuleBase" id="RU369079"/>
    </source>
</evidence>
<dbReference type="GO" id="GO:0015740">
    <property type="term" value="P:C4-dicarboxylate transport"/>
    <property type="evidence" value="ECO:0007669"/>
    <property type="project" value="TreeGrafter"/>
</dbReference>
<dbReference type="PANTHER" id="PTHR35011:SF2">
    <property type="entry name" value="2,3-DIKETO-L-GULONATE TRAP TRANSPORTER SMALL PERMEASE PROTEIN YIAM"/>
    <property type="match status" value="1"/>
</dbReference>
<comment type="function">
    <text evidence="9">Part of the tripartite ATP-independent periplasmic (TRAP) transport system.</text>
</comment>
<dbReference type="RefSeq" id="WP_111349202.1">
    <property type="nucleotide sequence ID" value="NZ_JAIWKD010000006.1"/>
</dbReference>
<reference evidence="12 13" key="1">
    <citation type="submission" date="2018-05" db="EMBL/GenBank/DDBJ databases">
        <title>Acuticoccus sediminis sp. nov., isolated from deep-sea sediment of Indian Ocean.</title>
        <authorList>
            <person name="Liu X."/>
            <person name="Lai Q."/>
            <person name="Du Y."/>
            <person name="Sun F."/>
            <person name="Zhang X."/>
            <person name="Wang S."/>
            <person name="Shao Z."/>
        </authorList>
    </citation>
    <scope>NUCLEOTIDE SEQUENCE [LARGE SCALE GENOMIC DNA]</scope>
    <source>
        <strain evidence="12 13">PTG4-2</strain>
    </source>
</reference>
<dbReference type="Proteomes" id="UP000249590">
    <property type="component" value="Unassembled WGS sequence"/>
</dbReference>
<feature type="transmembrane region" description="Helical" evidence="9">
    <location>
        <begin position="54"/>
        <end position="71"/>
    </location>
</feature>
<feature type="transmembrane region" description="Helical" evidence="9">
    <location>
        <begin position="21"/>
        <end position="42"/>
    </location>
</feature>
<keyword evidence="5 9" id="KW-0812">Transmembrane</keyword>
<keyword evidence="6 9" id="KW-1133">Transmembrane helix</keyword>
<evidence type="ECO:0000313" key="13">
    <source>
        <dbReference type="Proteomes" id="UP000249590"/>
    </source>
</evidence>
<comment type="subunit">
    <text evidence="9">The complex comprises the extracytoplasmic solute receptor protein and the two transmembrane proteins.</text>
</comment>
<dbReference type="GO" id="GO:0005886">
    <property type="term" value="C:plasma membrane"/>
    <property type="evidence" value="ECO:0007669"/>
    <property type="project" value="UniProtKB-SubCell"/>
</dbReference>
<evidence type="ECO:0000256" key="2">
    <source>
        <dbReference type="ARBA" id="ARBA00022448"/>
    </source>
</evidence>
<dbReference type="PANTHER" id="PTHR35011">
    <property type="entry name" value="2,3-DIKETO-L-GULONATE TRAP TRANSPORTER SMALL PERMEASE PROTEIN YIAM"/>
    <property type="match status" value="1"/>
</dbReference>
<accession>A0A8B2NLV1</accession>
<comment type="similarity">
    <text evidence="8 9">Belongs to the TRAP transporter small permease family.</text>
</comment>
<dbReference type="Pfam" id="PF04290">
    <property type="entry name" value="DctQ"/>
    <property type="match status" value="1"/>
</dbReference>
<keyword evidence="4 9" id="KW-0997">Cell inner membrane</keyword>
<dbReference type="InterPro" id="IPR007387">
    <property type="entry name" value="TRAP_DctQ"/>
</dbReference>
<gene>
    <name evidence="12" type="ORF">DLJ53_21660</name>
</gene>
<dbReference type="OrthoDB" id="4964541at2"/>
<evidence type="ECO:0000313" key="12">
    <source>
        <dbReference type="EMBL" id="RAH99158.1"/>
    </source>
</evidence>
<feature type="domain" description="Tripartite ATP-independent periplasmic transporters DctQ component" evidence="11">
    <location>
        <begin position="32"/>
        <end position="161"/>
    </location>
</feature>
<proteinExistence type="inferred from homology"/>
<evidence type="ECO:0000256" key="7">
    <source>
        <dbReference type="ARBA" id="ARBA00023136"/>
    </source>
</evidence>
<protein>
    <recommendedName>
        <fullName evidence="9">TRAP transporter small permease protein</fullName>
    </recommendedName>
</protein>